<feature type="compositionally biased region" description="Basic and acidic residues" evidence="12">
    <location>
        <begin position="213"/>
        <end position="228"/>
    </location>
</feature>
<keyword evidence="10" id="KW-0539">Nucleus</keyword>
<proteinExistence type="inferred from homology"/>
<evidence type="ECO:0000313" key="15">
    <source>
        <dbReference type="Proteomes" id="UP000694402"/>
    </source>
</evidence>
<accession>A0A8C8J8Q5</accession>
<feature type="compositionally biased region" description="Basic and acidic residues" evidence="12">
    <location>
        <begin position="338"/>
        <end position="391"/>
    </location>
</feature>
<name>A0A8C8J8Q5_ONCTS</name>
<gene>
    <name evidence="14" type="primary">HDGFL2</name>
</gene>
<dbReference type="GO" id="GO:0007517">
    <property type="term" value="P:muscle organ development"/>
    <property type="evidence" value="ECO:0007669"/>
    <property type="project" value="UniProtKB-KW"/>
</dbReference>
<dbReference type="PANTHER" id="PTHR12550">
    <property type="entry name" value="HEPATOMA-DERIVED GROWTH FACTOR-RELATED"/>
    <property type="match status" value="1"/>
</dbReference>
<keyword evidence="7" id="KW-0175">Coiled coil</keyword>
<evidence type="ECO:0000259" key="13">
    <source>
        <dbReference type="PROSITE" id="PS50812"/>
    </source>
</evidence>
<dbReference type="InterPro" id="IPR036218">
    <property type="entry name" value="HIVI-bd_sf"/>
</dbReference>
<feature type="compositionally biased region" description="Basic residues" evidence="12">
    <location>
        <begin position="172"/>
        <end position="188"/>
    </location>
</feature>
<dbReference type="Proteomes" id="UP000694402">
    <property type="component" value="Unassembled WGS sequence"/>
</dbReference>
<keyword evidence="8" id="KW-0233">DNA recombination</keyword>
<dbReference type="Pfam" id="PF11467">
    <property type="entry name" value="LEDGF"/>
    <property type="match status" value="1"/>
</dbReference>
<feature type="compositionally biased region" description="Basic and acidic residues" evidence="12">
    <location>
        <begin position="584"/>
        <end position="600"/>
    </location>
</feature>
<protein>
    <recommendedName>
        <fullName evidence="11">Hepatoma-derived growth factor-related protein 2</fullName>
    </recommendedName>
</protein>
<feature type="compositionally biased region" description="Polar residues" evidence="12">
    <location>
        <begin position="642"/>
        <end position="659"/>
    </location>
</feature>
<dbReference type="Gene3D" id="1.20.930.10">
    <property type="entry name" value="Conserved domain common to transcription factors TFIIS, elongin A, CRSP70"/>
    <property type="match status" value="1"/>
</dbReference>
<dbReference type="Pfam" id="PF00855">
    <property type="entry name" value="PWWP"/>
    <property type="match status" value="1"/>
</dbReference>
<evidence type="ECO:0000256" key="7">
    <source>
        <dbReference type="ARBA" id="ARBA00023054"/>
    </source>
</evidence>
<evidence type="ECO:0000256" key="6">
    <source>
        <dbReference type="ARBA" id="ARBA00022763"/>
    </source>
</evidence>
<evidence type="ECO:0000256" key="3">
    <source>
        <dbReference type="ARBA" id="ARBA00005309"/>
    </source>
</evidence>
<feature type="compositionally biased region" description="Low complexity" evidence="12">
    <location>
        <begin position="247"/>
        <end position="257"/>
    </location>
</feature>
<evidence type="ECO:0000256" key="5">
    <source>
        <dbReference type="ARBA" id="ARBA00022541"/>
    </source>
</evidence>
<keyword evidence="5" id="KW-0517">Myogenesis</keyword>
<feature type="compositionally biased region" description="Basic and acidic residues" evidence="12">
    <location>
        <begin position="484"/>
        <end position="504"/>
    </location>
</feature>
<feature type="compositionally biased region" description="Low complexity" evidence="12">
    <location>
        <begin position="321"/>
        <end position="332"/>
    </location>
</feature>
<dbReference type="GeneTree" id="ENSGT00940000153942"/>
<feature type="region of interest" description="Disordered" evidence="12">
    <location>
        <begin position="116"/>
        <end position="504"/>
    </location>
</feature>
<feature type="compositionally biased region" description="Gly residues" evidence="12">
    <location>
        <begin position="231"/>
        <end position="242"/>
    </location>
</feature>
<feature type="domain" description="PWWP" evidence="13">
    <location>
        <begin position="7"/>
        <end position="64"/>
    </location>
</feature>
<feature type="compositionally biased region" description="Low complexity" evidence="12">
    <location>
        <begin position="277"/>
        <end position="286"/>
    </location>
</feature>
<feature type="compositionally biased region" description="Basic and acidic residues" evidence="12">
    <location>
        <begin position="258"/>
        <end position="272"/>
    </location>
</feature>
<dbReference type="SUPFAM" id="SSF140576">
    <property type="entry name" value="HIV integrase-binding domain"/>
    <property type="match status" value="1"/>
</dbReference>
<dbReference type="Ensembl" id="ENSOTST00005097638.2">
    <property type="protein sequence ID" value="ENSOTSP00005089946.2"/>
    <property type="gene ID" value="ENSOTSG00005042295.2"/>
</dbReference>
<dbReference type="GO" id="GO:0061628">
    <property type="term" value="F:histone H3K27me3 reader activity"/>
    <property type="evidence" value="ECO:0007669"/>
    <property type="project" value="TreeGrafter"/>
</dbReference>
<dbReference type="Gene3D" id="2.30.30.140">
    <property type="match status" value="1"/>
</dbReference>
<sequence length="675" mass="74295">MPHNFQPGDLVFAKMKGYPHWPARIEDVADGAVKPPPNKVPIFFFGTHETAFSLLSRPLAPAKRYATPRDYSFFSAIKAFLAPKDLFAYDKYSERYGKPNKRKGFNEGLCEIQNNPHASYSAPAPVSSSDSEANDCAAGSEAEDDEEAVVPRKAYSGSEVNSDSGSEDRGGVKRKAPAAKRPPVKKTRGSSSDRDGEESGSPSEPDPSPSDSDSGKNSDQDFTPEKKAAAGRGGAGKKAGGGKGKKVVSSDSDSGSQSDKKKGGSDSEDQKPRPALSGSESQSGSKSDSDSEPQPPQQKAPQARKKEKPPPKPRGGRKPKAAPVRAPASSSDSDSDSEPDRVSDWKKRDEERRKELEERRKKEQAEEILKYREREKEEEEQRKKDKEKGKSSGENSSDEGVDHPLKKSKKPPPPPIPAPSDSDSGPEVKASAKRSDNQKKGRTKKERDHGKGKKEKDVKEKRTQRSEERPRVRSKPDKPKHKPERPPERKVEKKKEPTPDEKLQKLHADIKFALKVDNPDIERCLQALAELEAVPVTSHILQKNSDVIATLKKIRRYKASSDVMEKASQVYNKLKGQFVVKSEMPSKHKAEGKEQEENGKETSNTDVTPVNGESEIQKKECTELEDTPKSPVQEVNDEHVASSPNRQSPDSPAEQQTNTDETHHALSTEPTAMES</sequence>
<organism evidence="14 15">
    <name type="scientific">Oncorhynchus tshawytscha</name>
    <name type="common">Chinook salmon</name>
    <name type="synonym">Salmo tshawytscha</name>
    <dbReference type="NCBI Taxonomy" id="74940"/>
    <lineage>
        <taxon>Eukaryota</taxon>
        <taxon>Metazoa</taxon>
        <taxon>Chordata</taxon>
        <taxon>Craniata</taxon>
        <taxon>Vertebrata</taxon>
        <taxon>Euteleostomi</taxon>
        <taxon>Actinopterygii</taxon>
        <taxon>Neopterygii</taxon>
        <taxon>Teleostei</taxon>
        <taxon>Protacanthopterygii</taxon>
        <taxon>Salmoniformes</taxon>
        <taxon>Salmonidae</taxon>
        <taxon>Salmoninae</taxon>
        <taxon>Oncorhynchus</taxon>
    </lineage>
</organism>
<dbReference type="SUPFAM" id="SSF63748">
    <property type="entry name" value="Tudor/PWWP/MBT"/>
    <property type="match status" value="1"/>
</dbReference>
<dbReference type="AlphaFoldDB" id="A0A8C8J8Q5"/>
<evidence type="ECO:0000313" key="14">
    <source>
        <dbReference type="Ensembl" id="ENSOTSP00005089946.2"/>
    </source>
</evidence>
<evidence type="ECO:0000256" key="11">
    <source>
        <dbReference type="ARBA" id="ARBA00039350"/>
    </source>
</evidence>
<dbReference type="GO" id="GO:0006310">
    <property type="term" value="P:DNA recombination"/>
    <property type="evidence" value="ECO:0007669"/>
    <property type="project" value="UniProtKB-KW"/>
</dbReference>
<evidence type="ECO:0000256" key="9">
    <source>
        <dbReference type="ARBA" id="ARBA00023204"/>
    </source>
</evidence>
<feature type="compositionally biased region" description="Low complexity" evidence="12">
    <location>
        <begin position="116"/>
        <end position="131"/>
    </location>
</feature>
<feature type="compositionally biased region" description="Basic and acidic residues" evidence="12">
    <location>
        <begin position="433"/>
        <end position="477"/>
    </location>
</feature>
<reference evidence="14" key="1">
    <citation type="submission" date="2025-08" db="UniProtKB">
        <authorList>
            <consortium name="Ensembl"/>
        </authorList>
    </citation>
    <scope>IDENTIFICATION</scope>
</reference>
<comment type="subcellular location">
    <subcellularLocation>
        <location evidence="2">Cytoplasm</location>
    </subcellularLocation>
    <subcellularLocation>
        <location evidence="1">Nucleus</location>
    </subcellularLocation>
</comment>
<dbReference type="GO" id="GO:0062072">
    <property type="term" value="F:histone H3K9me2/3 reader activity"/>
    <property type="evidence" value="ECO:0007669"/>
    <property type="project" value="TreeGrafter"/>
</dbReference>
<evidence type="ECO:0000256" key="10">
    <source>
        <dbReference type="ARBA" id="ARBA00023242"/>
    </source>
</evidence>
<comment type="similarity">
    <text evidence="3">Belongs to the HDGF family.</text>
</comment>
<dbReference type="CDD" id="cd20149">
    <property type="entry name" value="PWWP_HDGFL2"/>
    <property type="match status" value="1"/>
</dbReference>
<dbReference type="InterPro" id="IPR000313">
    <property type="entry name" value="PWWP_dom"/>
</dbReference>
<keyword evidence="4" id="KW-0963">Cytoplasm</keyword>
<dbReference type="PANTHER" id="PTHR12550:SF18">
    <property type="entry name" value="HEPATOMA-DERIVED GROWTH FACTOR-RELATED PROTEIN 2"/>
    <property type="match status" value="1"/>
</dbReference>
<keyword evidence="6" id="KW-0227">DNA damage</keyword>
<feature type="compositionally biased region" description="Basic and acidic residues" evidence="12">
    <location>
        <begin position="615"/>
        <end position="628"/>
    </location>
</feature>
<evidence type="ECO:0000256" key="12">
    <source>
        <dbReference type="SAM" id="MobiDB-lite"/>
    </source>
</evidence>
<dbReference type="InterPro" id="IPR035441">
    <property type="entry name" value="TFIIS/LEDGF_dom_sf"/>
</dbReference>
<evidence type="ECO:0000256" key="2">
    <source>
        <dbReference type="ARBA" id="ARBA00004496"/>
    </source>
</evidence>
<evidence type="ECO:0000256" key="1">
    <source>
        <dbReference type="ARBA" id="ARBA00004123"/>
    </source>
</evidence>
<evidence type="ECO:0000256" key="8">
    <source>
        <dbReference type="ARBA" id="ARBA00023172"/>
    </source>
</evidence>
<dbReference type="PROSITE" id="PS50812">
    <property type="entry name" value="PWWP"/>
    <property type="match status" value="1"/>
</dbReference>
<feature type="region of interest" description="Disordered" evidence="12">
    <location>
        <begin position="574"/>
        <end position="675"/>
    </location>
</feature>
<reference evidence="14" key="2">
    <citation type="submission" date="2025-09" db="UniProtKB">
        <authorList>
            <consortium name="Ensembl"/>
        </authorList>
    </citation>
    <scope>IDENTIFICATION</scope>
</reference>
<dbReference type="InterPro" id="IPR021567">
    <property type="entry name" value="LEDGF_IBD"/>
</dbReference>
<dbReference type="GO" id="GO:0005737">
    <property type="term" value="C:cytoplasm"/>
    <property type="evidence" value="ECO:0007669"/>
    <property type="project" value="UniProtKB-SubCell"/>
</dbReference>
<evidence type="ECO:0000256" key="4">
    <source>
        <dbReference type="ARBA" id="ARBA00022490"/>
    </source>
</evidence>
<dbReference type="GO" id="GO:0006281">
    <property type="term" value="P:DNA repair"/>
    <property type="evidence" value="ECO:0007669"/>
    <property type="project" value="UniProtKB-KW"/>
</dbReference>
<keyword evidence="15" id="KW-1185">Reference proteome</keyword>
<keyword evidence="9" id="KW-0234">DNA repair</keyword>
<dbReference type="GO" id="GO:0005634">
    <property type="term" value="C:nucleus"/>
    <property type="evidence" value="ECO:0007669"/>
    <property type="project" value="UniProtKB-SubCell"/>
</dbReference>